<evidence type="ECO:0000313" key="1">
    <source>
        <dbReference type="EMBL" id="EMD22899.1"/>
    </source>
</evidence>
<reference evidence="1 2" key="1">
    <citation type="submission" date="2012-10" db="EMBL/GenBank/DDBJ databases">
        <title>Genome assembly of Amycolatopsis azurea DSM 43854.</title>
        <authorList>
            <person name="Khatri I."/>
            <person name="Kaur I."/>
            <person name="Subramanian S."/>
            <person name="Mayilraj S."/>
        </authorList>
    </citation>
    <scope>NUCLEOTIDE SEQUENCE [LARGE SCALE GENOMIC DNA]</scope>
    <source>
        <strain evidence="1 2">DSM 43854</strain>
    </source>
</reference>
<proteinExistence type="predicted"/>
<name>M2NL80_9PSEU</name>
<protein>
    <submittedName>
        <fullName evidence="1">Uncharacterized protein</fullName>
    </submittedName>
</protein>
<sequence>MGLNVTEANAANAVLRYAIALQADERGGRFGRGGRGHATAGGE</sequence>
<dbReference type="Proteomes" id="UP000014137">
    <property type="component" value="Unassembled WGS sequence"/>
</dbReference>
<accession>M2NL80</accession>
<dbReference type="EMBL" id="ANMG01000085">
    <property type="protein sequence ID" value="EMD22899.1"/>
    <property type="molecule type" value="Genomic_DNA"/>
</dbReference>
<comment type="caution">
    <text evidence="1">The sequence shown here is derived from an EMBL/GenBank/DDBJ whole genome shotgun (WGS) entry which is preliminary data.</text>
</comment>
<gene>
    <name evidence="1" type="ORF">C791_7899</name>
</gene>
<dbReference type="RefSeq" id="WP_005166340.1">
    <property type="nucleotide sequence ID" value="NZ_ANMG01000085.1"/>
</dbReference>
<dbReference type="AlphaFoldDB" id="M2NL80"/>
<dbReference type="PATRIC" id="fig|1238180.3.peg.7373"/>
<evidence type="ECO:0000313" key="2">
    <source>
        <dbReference type="Proteomes" id="UP000014137"/>
    </source>
</evidence>
<organism evidence="1 2">
    <name type="scientific">Amycolatopsis azurea DSM 43854</name>
    <dbReference type="NCBI Taxonomy" id="1238180"/>
    <lineage>
        <taxon>Bacteria</taxon>
        <taxon>Bacillati</taxon>
        <taxon>Actinomycetota</taxon>
        <taxon>Actinomycetes</taxon>
        <taxon>Pseudonocardiales</taxon>
        <taxon>Pseudonocardiaceae</taxon>
        <taxon>Amycolatopsis</taxon>
    </lineage>
</organism>